<accession>H1DF53</accession>
<name>H1DF53_9BACT</name>
<proteinExistence type="predicted"/>
<dbReference type="EMBL" id="ADMC01000014">
    <property type="protein sequence ID" value="EHP49371.1"/>
    <property type="molecule type" value="Genomic_DNA"/>
</dbReference>
<dbReference type="Proteomes" id="UP000004892">
    <property type="component" value="Unassembled WGS sequence"/>
</dbReference>
<protein>
    <submittedName>
        <fullName evidence="1">Uncharacterized protein</fullName>
    </submittedName>
</protein>
<organism evidence="1 2">
    <name type="scientific">Odoribacter laneus YIT 12061</name>
    <dbReference type="NCBI Taxonomy" id="742817"/>
    <lineage>
        <taxon>Bacteria</taxon>
        <taxon>Pseudomonadati</taxon>
        <taxon>Bacteroidota</taxon>
        <taxon>Bacteroidia</taxon>
        <taxon>Bacteroidales</taxon>
        <taxon>Odoribacteraceae</taxon>
        <taxon>Odoribacter</taxon>
    </lineage>
</organism>
<dbReference type="AlphaFoldDB" id="H1DF53"/>
<dbReference type="STRING" id="742817.HMPREF9449_00889"/>
<gene>
    <name evidence="1" type="ORF">HMPREF9449_00889</name>
</gene>
<sequence length="52" mass="5998">MELKEANPKFQDVSIAPMHTTEHSLNQTMLRLFGCPRFRNAPIERKKSITIA</sequence>
<evidence type="ECO:0000313" key="1">
    <source>
        <dbReference type="EMBL" id="EHP49371.1"/>
    </source>
</evidence>
<dbReference type="HOGENOM" id="CLU_3082453_0_0_10"/>
<keyword evidence="2" id="KW-1185">Reference proteome</keyword>
<reference evidence="1 2" key="1">
    <citation type="submission" date="2012-01" db="EMBL/GenBank/DDBJ databases">
        <title>The Genome Sequence of Odoribacter laneus YIT 12061.</title>
        <authorList>
            <consortium name="The Broad Institute Genome Sequencing Platform"/>
            <person name="Earl A."/>
            <person name="Ward D."/>
            <person name="Feldgarden M."/>
            <person name="Gevers D."/>
            <person name="Morotomi M."/>
            <person name="Young S.K."/>
            <person name="Zeng Q."/>
            <person name="Gargeya S."/>
            <person name="Fitzgerald M."/>
            <person name="Haas B."/>
            <person name="Abouelleil A."/>
            <person name="Alvarado L."/>
            <person name="Arachchi H.M."/>
            <person name="Berlin A."/>
            <person name="Chapman S.B."/>
            <person name="Gearin G."/>
            <person name="Goldberg J."/>
            <person name="Griggs A."/>
            <person name="Gujja S."/>
            <person name="Hansen M."/>
            <person name="Heiman D."/>
            <person name="Howarth C."/>
            <person name="Larimer J."/>
            <person name="Lui A."/>
            <person name="MacDonald P.J.P."/>
            <person name="McCowen C."/>
            <person name="Montmayeur A."/>
            <person name="Murphy C."/>
            <person name="Neiman D."/>
            <person name="Pearson M."/>
            <person name="Priest M."/>
            <person name="Roberts A."/>
            <person name="Saif S."/>
            <person name="Shea T."/>
            <person name="Sisk P."/>
            <person name="Stolte C."/>
            <person name="Sykes S."/>
            <person name="Wortman J."/>
            <person name="Nusbaum C."/>
            <person name="Birren B."/>
        </authorList>
    </citation>
    <scope>NUCLEOTIDE SEQUENCE [LARGE SCALE GENOMIC DNA]</scope>
    <source>
        <strain evidence="1 2">YIT 12061</strain>
    </source>
</reference>
<evidence type="ECO:0000313" key="2">
    <source>
        <dbReference type="Proteomes" id="UP000004892"/>
    </source>
</evidence>
<comment type="caution">
    <text evidence="1">The sequence shown here is derived from an EMBL/GenBank/DDBJ whole genome shotgun (WGS) entry which is preliminary data.</text>
</comment>